<dbReference type="EMBL" id="JAOPGA020001028">
    <property type="protein sequence ID" value="KAL0484163.1"/>
    <property type="molecule type" value="Genomic_DNA"/>
</dbReference>
<evidence type="ECO:0000313" key="5">
    <source>
        <dbReference type="Proteomes" id="UP001431209"/>
    </source>
</evidence>
<feature type="region of interest" description="Disordered" evidence="3">
    <location>
        <begin position="178"/>
        <end position="200"/>
    </location>
</feature>
<dbReference type="Gene3D" id="3.40.50.150">
    <property type="entry name" value="Vaccinia Virus protein VP39"/>
    <property type="match status" value="1"/>
</dbReference>
<evidence type="ECO:0000256" key="3">
    <source>
        <dbReference type="SAM" id="MobiDB-lite"/>
    </source>
</evidence>
<feature type="compositionally biased region" description="Polar residues" evidence="3">
    <location>
        <begin position="190"/>
        <end position="200"/>
    </location>
</feature>
<dbReference type="CDD" id="cd02440">
    <property type="entry name" value="AdoMet_MTases"/>
    <property type="match status" value="1"/>
</dbReference>
<evidence type="ECO:0000256" key="2">
    <source>
        <dbReference type="ARBA" id="ARBA00022679"/>
    </source>
</evidence>
<gene>
    <name evidence="4" type="ORF">AKO1_004780</name>
</gene>
<sequence>MHRNNKYHDKAPDFNELSTKYPSLLEFLVEGRSYDWKNPIAMVELTKILLLEDYGIKWDLPTTHLCPPVTNRANYILWMNDLLEMQSQKNQEIIGIDVGTGASCIYPLLGSKMFNWNFVGTDIDENSITHAKKLVDMNEDLNSKISLIHVQDCSNILINVIDINKKYDFVVCNPPFFSSEEESEKRNPKTSRQATNSELQTTGGEVSFVCRMIDDSVSIGTNITWYSTMLGKKSSIKPIKQYLSSCNISLIYTTEFVQGKTQRWGLAWNMHPESTCIQKPSSLVVSKIMTKTVFHYSSAAALFKTIAETVQGINNVTIKKKDVLGGTVLLSVDESSVSIKIMQLQPKQYVVEVKFLGKDLTNSYQNFYEHFSRIVYNI</sequence>
<keyword evidence="1" id="KW-0489">Methyltransferase</keyword>
<dbReference type="PANTHER" id="PTHR13393:SF0">
    <property type="entry name" value="RNA N6-ADENOSINE-METHYLTRANSFERASE METTL16"/>
    <property type="match status" value="1"/>
</dbReference>
<dbReference type="GO" id="GO:0003676">
    <property type="term" value="F:nucleic acid binding"/>
    <property type="evidence" value="ECO:0007669"/>
    <property type="project" value="InterPro"/>
</dbReference>
<evidence type="ECO:0000256" key="1">
    <source>
        <dbReference type="ARBA" id="ARBA00022603"/>
    </source>
</evidence>
<protein>
    <submittedName>
        <fullName evidence="4">Mettl16</fullName>
    </submittedName>
</protein>
<dbReference type="PANTHER" id="PTHR13393">
    <property type="entry name" value="SAM-DEPENDENT METHYLTRANSFERASE"/>
    <property type="match status" value="1"/>
</dbReference>
<dbReference type="SUPFAM" id="SSF53335">
    <property type="entry name" value="S-adenosyl-L-methionine-dependent methyltransferases"/>
    <property type="match status" value="1"/>
</dbReference>
<dbReference type="Pfam" id="PF05971">
    <property type="entry name" value="Methyltransf_10"/>
    <property type="match status" value="1"/>
</dbReference>
<organism evidence="4 5">
    <name type="scientific">Acrasis kona</name>
    <dbReference type="NCBI Taxonomy" id="1008807"/>
    <lineage>
        <taxon>Eukaryota</taxon>
        <taxon>Discoba</taxon>
        <taxon>Heterolobosea</taxon>
        <taxon>Tetramitia</taxon>
        <taxon>Eutetramitia</taxon>
        <taxon>Acrasidae</taxon>
        <taxon>Acrasis</taxon>
    </lineage>
</organism>
<keyword evidence="2" id="KW-0808">Transferase</keyword>
<dbReference type="InterPro" id="IPR010286">
    <property type="entry name" value="METTL16/RlmF"/>
</dbReference>
<keyword evidence="5" id="KW-1185">Reference proteome</keyword>
<dbReference type="InterPro" id="IPR029063">
    <property type="entry name" value="SAM-dependent_MTases_sf"/>
</dbReference>
<dbReference type="GO" id="GO:0008168">
    <property type="term" value="F:methyltransferase activity"/>
    <property type="evidence" value="ECO:0007669"/>
    <property type="project" value="UniProtKB-KW"/>
</dbReference>
<dbReference type="GO" id="GO:0070475">
    <property type="term" value="P:rRNA base methylation"/>
    <property type="evidence" value="ECO:0007669"/>
    <property type="project" value="TreeGrafter"/>
</dbReference>
<evidence type="ECO:0000313" key="4">
    <source>
        <dbReference type="EMBL" id="KAL0484163.1"/>
    </source>
</evidence>
<dbReference type="Proteomes" id="UP001431209">
    <property type="component" value="Unassembled WGS sequence"/>
</dbReference>
<comment type="caution">
    <text evidence="4">The sequence shown here is derived from an EMBL/GenBank/DDBJ whole genome shotgun (WGS) entry which is preliminary data.</text>
</comment>
<dbReference type="GO" id="GO:0005634">
    <property type="term" value="C:nucleus"/>
    <property type="evidence" value="ECO:0007669"/>
    <property type="project" value="TreeGrafter"/>
</dbReference>
<accession>A0AAW2Z5D7</accession>
<dbReference type="AlphaFoldDB" id="A0AAW2Z5D7"/>
<dbReference type="InterPro" id="IPR002052">
    <property type="entry name" value="DNA_methylase_N6_adenine_CS"/>
</dbReference>
<reference evidence="4 5" key="1">
    <citation type="submission" date="2024-03" db="EMBL/GenBank/DDBJ databases">
        <title>The Acrasis kona genome and developmental transcriptomes reveal deep origins of eukaryotic multicellular pathways.</title>
        <authorList>
            <person name="Sheikh S."/>
            <person name="Fu C.-J."/>
            <person name="Brown M.W."/>
            <person name="Baldauf S.L."/>
        </authorList>
    </citation>
    <scope>NUCLEOTIDE SEQUENCE [LARGE SCALE GENOMIC DNA]</scope>
    <source>
        <strain evidence="4 5">ATCC MYA-3509</strain>
    </source>
</reference>
<dbReference type="PROSITE" id="PS00092">
    <property type="entry name" value="N6_MTASE"/>
    <property type="match status" value="1"/>
</dbReference>
<proteinExistence type="predicted"/>
<name>A0AAW2Z5D7_9EUKA</name>